<evidence type="ECO:0000256" key="5">
    <source>
        <dbReference type="ARBA" id="ARBA00023180"/>
    </source>
</evidence>
<dbReference type="InterPro" id="IPR023828">
    <property type="entry name" value="Peptidase_S8_Ser-AS"/>
</dbReference>
<feature type="domain" description="EGF-like" evidence="8">
    <location>
        <begin position="778"/>
        <end position="811"/>
    </location>
</feature>
<dbReference type="SMART" id="SM00181">
    <property type="entry name" value="EGF"/>
    <property type="match status" value="7"/>
</dbReference>
<sequence length="941" mass="100627">MLDGPVNDAVEARALGLNPDHIDIYSASWGPEDDGKTVDGPGPLARRAFIYGVTSGRKGKGSIFVWASGNGGRHTDSCNCDGYTNSIFTLSISSATQGGYKPWYLEECSSTLASTYSSGTPGNDKSVATVDMDAKLRPDHICTVEHTGTSASAPLAAGIAALALEANPTLTWRDMQYLVVLTSRSEPLSNEPGWILNGVKRKVSHKFGYGLMDAGAMVSLAEQWTNVPPQHICKSDEINEERPIDPTYGYTLSVYMDVTGCAGSLNEVRFLEHVQCKNYQGSYAGAASNLQASVATLDGSSAPLLTNHLPGDVSSASAFDSPSAASSAQVDGSLDTTRRILHDCDPQCDAQGCYGKGPTQCVACKNYRLDNTCVSRCPPRSFPNQGGVCWPCHESCEICAGAGQDSCLSCAPAHLRVTDLAVCLQQCPEGYYENTENSTCVPCEANCASCQDRPDKCTSCEHHLVMHENKCYAACPPYTYETQDYSCAPCHTTCETCNGTAENQCITCRSGLFALNGTCRASCPAGYSADKKRRECVACPPGCATCATLSCTSCIEGWSLNKKGLCAPESRSNCNSGQYYENGQCKLCHSSCETCAGPTEDHCISCPNPLLLQGKRCVSQCDDAYYSVVQPSRPVCVPCLHTCKSCVSRLNCTACQDGLQLQSGECRSSCAPGYYSDRGQCAKCYLSCKTCLGPRRDQCVTCPRGWQLAAGECHPECPEGFFKSNFGCQKCHHYCRTCKGEGPLECTSCPPHSMLEGGLCMECLGAQYYDSLTQLCKSCHSDCRRCTGPGKFSCAACSPPLHLDKLNNQCVPCCTGNEKGPQAEECCLCDPETGGCRNSSPAGKRRVPGTEFSADTAISETYSDSYGRSSRNNDSASLAVTAATTMAVAICLASIALFAMIFVALQAWSGRRETNMGYTQLAVKVEPSEDVDIDDATELMT</sequence>
<dbReference type="PANTHER" id="PTHR42884">
    <property type="entry name" value="PROPROTEIN CONVERTASE SUBTILISIN/KEXIN-RELATED"/>
    <property type="match status" value="1"/>
</dbReference>
<dbReference type="PANTHER" id="PTHR42884:SF23">
    <property type="entry name" value="FURIN-LIKE PROTEASE 2"/>
    <property type="match status" value="1"/>
</dbReference>
<keyword evidence="1 9" id="KW-0645">Protease</keyword>
<dbReference type="PROSITE" id="PS51892">
    <property type="entry name" value="SUBTILASE"/>
    <property type="match status" value="1"/>
</dbReference>
<evidence type="ECO:0000313" key="9">
    <source>
        <dbReference type="EMBL" id="KMQ97610.1"/>
    </source>
</evidence>
<dbReference type="SUPFAM" id="SSF52743">
    <property type="entry name" value="Subtilisin-like"/>
    <property type="match status" value="1"/>
</dbReference>
<feature type="domain" description="EGF-like" evidence="8">
    <location>
        <begin position="730"/>
        <end position="761"/>
    </location>
</feature>
<dbReference type="CDD" id="cd04059">
    <property type="entry name" value="Peptidases_S8_Protein_convertases_Kexins_Furin-like"/>
    <property type="match status" value="1"/>
</dbReference>
<evidence type="ECO:0000256" key="6">
    <source>
        <dbReference type="PROSITE-ProRule" id="PRU01240"/>
    </source>
</evidence>
<evidence type="ECO:0000313" key="10">
    <source>
        <dbReference type="Proteomes" id="UP000036403"/>
    </source>
</evidence>
<dbReference type="FunFam" id="2.10.220.10:FF:000055">
    <property type="entry name" value="Furin-like protease 2"/>
    <property type="match status" value="1"/>
</dbReference>
<dbReference type="InterPro" id="IPR006212">
    <property type="entry name" value="Furin_repeat"/>
</dbReference>
<keyword evidence="3" id="KW-0720">Serine protease</keyword>
<dbReference type="GO" id="GO:0004252">
    <property type="term" value="F:serine-type endopeptidase activity"/>
    <property type="evidence" value="ECO:0007669"/>
    <property type="project" value="InterPro"/>
</dbReference>
<dbReference type="EMBL" id="LBMM01000734">
    <property type="protein sequence ID" value="KMQ97610.1"/>
    <property type="molecule type" value="Genomic_DNA"/>
</dbReference>
<dbReference type="GO" id="GO:0016485">
    <property type="term" value="P:protein processing"/>
    <property type="evidence" value="ECO:0007669"/>
    <property type="project" value="TreeGrafter"/>
</dbReference>
<evidence type="ECO:0000256" key="2">
    <source>
        <dbReference type="ARBA" id="ARBA00022801"/>
    </source>
</evidence>
<comment type="similarity">
    <text evidence="6">Belongs to the peptidase S8 family.</text>
</comment>
<dbReference type="InterPro" id="IPR036852">
    <property type="entry name" value="Peptidase_S8/S53_dom_sf"/>
</dbReference>
<gene>
    <name evidence="9" type="ORF">RF55_2051</name>
</gene>
<evidence type="ECO:0000256" key="4">
    <source>
        <dbReference type="ARBA" id="ARBA00023157"/>
    </source>
</evidence>
<reference evidence="9 10" key="1">
    <citation type="submission" date="2015-04" db="EMBL/GenBank/DDBJ databases">
        <title>Lasius niger genome sequencing.</title>
        <authorList>
            <person name="Konorov E.A."/>
            <person name="Nikitin M.A."/>
            <person name="Kirill M.V."/>
            <person name="Chang P."/>
        </authorList>
    </citation>
    <scope>NUCLEOTIDE SEQUENCE [LARGE SCALE GENOMIC DNA]</scope>
    <source>
        <tissue evidence="9">Whole</tissue>
    </source>
</reference>
<comment type="caution">
    <text evidence="6">Lacks conserved residue(s) required for the propagation of feature annotation.</text>
</comment>
<keyword evidence="7" id="KW-0472">Membrane</keyword>
<dbReference type="Gene3D" id="2.10.220.10">
    <property type="entry name" value="Hormone Receptor, Insulin-like Growth Factor Receptor 1, Chain A, domain 2"/>
    <property type="match status" value="6"/>
</dbReference>
<feature type="domain" description="EGF-like" evidence="8">
    <location>
        <begin position="489"/>
        <end position="520"/>
    </location>
</feature>
<dbReference type="Pfam" id="PF14843">
    <property type="entry name" value="GF_recep_IV"/>
    <property type="match status" value="1"/>
</dbReference>
<dbReference type="PROSITE" id="PS00138">
    <property type="entry name" value="SUBTILASE_SER"/>
    <property type="match status" value="1"/>
</dbReference>
<proteinExistence type="inferred from homology"/>
<dbReference type="Gene3D" id="3.40.50.200">
    <property type="entry name" value="Peptidase S8/S53 domain"/>
    <property type="match status" value="1"/>
</dbReference>
<dbReference type="OrthoDB" id="300641at2759"/>
<evidence type="ECO:0000256" key="3">
    <source>
        <dbReference type="ARBA" id="ARBA00022825"/>
    </source>
</evidence>
<dbReference type="GO" id="GO:0005802">
    <property type="term" value="C:trans-Golgi network"/>
    <property type="evidence" value="ECO:0007669"/>
    <property type="project" value="TreeGrafter"/>
</dbReference>
<feature type="domain" description="EGF-like" evidence="8">
    <location>
        <begin position="638"/>
        <end position="682"/>
    </location>
</feature>
<keyword evidence="7" id="KW-1133">Transmembrane helix</keyword>
<evidence type="ECO:0000259" key="8">
    <source>
        <dbReference type="SMART" id="SM00181"/>
    </source>
</evidence>
<organism evidence="9 10">
    <name type="scientific">Lasius niger</name>
    <name type="common">Black garden ant</name>
    <dbReference type="NCBI Taxonomy" id="67767"/>
    <lineage>
        <taxon>Eukaryota</taxon>
        <taxon>Metazoa</taxon>
        <taxon>Ecdysozoa</taxon>
        <taxon>Arthropoda</taxon>
        <taxon>Hexapoda</taxon>
        <taxon>Insecta</taxon>
        <taxon>Pterygota</taxon>
        <taxon>Neoptera</taxon>
        <taxon>Endopterygota</taxon>
        <taxon>Hymenoptera</taxon>
        <taxon>Apocrita</taxon>
        <taxon>Aculeata</taxon>
        <taxon>Formicoidea</taxon>
        <taxon>Formicidae</taxon>
        <taxon>Formicinae</taxon>
        <taxon>Lasius</taxon>
        <taxon>Lasius</taxon>
    </lineage>
</organism>
<dbReference type="Pfam" id="PF00082">
    <property type="entry name" value="Peptidase_S8"/>
    <property type="match status" value="1"/>
</dbReference>
<dbReference type="SMART" id="SM00261">
    <property type="entry name" value="FU"/>
    <property type="match status" value="10"/>
</dbReference>
<comment type="caution">
    <text evidence="9">The sequence shown here is derived from an EMBL/GenBank/DDBJ whole genome shotgun (WGS) entry which is preliminary data.</text>
</comment>
<accession>A0A0J7NZ24</accession>
<evidence type="ECO:0000256" key="7">
    <source>
        <dbReference type="SAM" id="Phobius"/>
    </source>
</evidence>
<dbReference type="InterPro" id="IPR032778">
    <property type="entry name" value="GF_recep_IV"/>
</dbReference>
<keyword evidence="10" id="KW-1185">Reference proteome</keyword>
<dbReference type="FunFam" id="2.10.220.10:FF:000020">
    <property type="entry name" value="Furin-like protease 2"/>
    <property type="match status" value="1"/>
</dbReference>
<dbReference type="CDD" id="cd00064">
    <property type="entry name" value="FU"/>
    <property type="match status" value="9"/>
</dbReference>
<evidence type="ECO:0000256" key="1">
    <source>
        <dbReference type="ARBA" id="ARBA00022670"/>
    </source>
</evidence>
<dbReference type="STRING" id="67767.A0A0J7NZ24"/>
<keyword evidence="4" id="KW-1015">Disulfide bond</keyword>
<keyword evidence="2" id="KW-0378">Hydrolase</keyword>
<dbReference type="Proteomes" id="UP000036403">
    <property type="component" value="Unassembled WGS sequence"/>
</dbReference>
<dbReference type="InterPro" id="IPR034182">
    <property type="entry name" value="Kexin/furin"/>
</dbReference>
<dbReference type="AlphaFoldDB" id="A0A0J7NZ24"/>
<dbReference type="GO" id="GO:0000139">
    <property type="term" value="C:Golgi membrane"/>
    <property type="evidence" value="ECO:0007669"/>
    <property type="project" value="TreeGrafter"/>
</dbReference>
<dbReference type="InterPro" id="IPR000742">
    <property type="entry name" value="EGF"/>
</dbReference>
<dbReference type="Gene3D" id="2.60.120.260">
    <property type="entry name" value="Galactose-binding domain-like"/>
    <property type="match status" value="1"/>
</dbReference>
<dbReference type="InterPro" id="IPR000209">
    <property type="entry name" value="Peptidase_S8/S53_dom"/>
</dbReference>
<dbReference type="SUPFAM" id="SSF57184">
    <property type="entry name" value="Growth factor receptor domain"/>
    <property type="match status" value="3"/>
</dbReference>
<feature type="transmembrane region" description="Helical" evidence="7">
    <location>
        <begin position="878"/>
        <end position="905"/>
    </location>
</feature>
<feature type="domain" description="EGF-like" evidence="8">
    <location>
        <begin position="683"/>
        <end position="714"/>
    </location>
</feature>
<protein>
    <submittedName>
        <fullName evidence="9">Furin-like protease 2-like protein</fullName>
    </submittedName>
</protein>
<feature type="domain" description="EGF-like" evidence="8">
    <location>
        <begin position="587"/>
        <end position="618"/>
    </location>
</feature>
<dbReference type="PaxDb" id="67767-A0A0J7NZ24"/>
<dbReference type="InterPro" id="IPR009030">
    <property type="entry name" value="Growth_fac_rcpt_cys_sf"/>
</dbReference>
<keyword evidence="5" id="KW-0325">Glycoprotein</keyword>
<keyword evidence="7" id="KW-0812">Transmembrane</keyword>
<feature type="domain" description="EGF-like" evidence="8">
    <location>
        <begin position="535"/>
        <end position="567"/>
    </location>
</feature>
<name>A0A0J7NZ24_LASNI</name>